<accession>A0A512NG58</accession>
<keyword evidence="2" id="KW-1185">Reference proteome</keyword>
<gene>
    <name evidence="1" type="ORF">RSO01_51060</name>
</gene>
<name>A0A512NG58_9HYPH</name>
<reference evidence="1 2" key="1">
    <citation type="submission" date="2019-07" db="EMBL/GenBank/DDBJ databases">
        <title>Whole genome shotgun sequence of Reyranella soli NBRC 108950.</title>
        <authorList>
            <person name="Hosoyama A."/>
            <person name="Uohara A."/>
            <person name="Ohji S."/>
            <person name="Ichikawa N."/>
        </authorList>
    </citation>
    <scope>NUCLEOTIDE SEQUENCE [LARGE SCALE GENOMIC DNA]</scope>
    <source>
        <strain evidence="1 2">NBRC 108950</strain>
    </source>
</reference>
<proteinExistence type="predicted"/>
<dbReference type="Proteomes" id="UP000321058">
    <property type="component" value="Unassembled WGS sequence"/>
</dbReference>
<evidence type="ECO:0000313" key="1">
    <source>
        <dbReference type="EMBL" id="GEP57940.1"/>
    </source>
</evidence>
<comment type="caution">
    <text evidence="1">The sequence shown here is derived from an EMBL/GenBank/DDBJ whole genome shotgun (WGS) entry which is preliminary data.</text>
</comment>
<dbReference type="AlphaFoldDB" id="A0A512NG58"/>
<dbReference type="EMBL" id="BKAJ01000090">
    <property type="protein sequence ID" value="GEP57940.1"/>
    <property type="molecule type" value="Genomic_DNA"/>
</dbReference>
<evidence type="ECO:0000313" key="2">
    <source>
        <dbReference type="Proteomes" id="UP000321058"/>
    </source>
</evidence>
<protein>
    <submittedName>
        <fullName evidence="1">Uncharacterized protein</fullName>
    </submittedName>
</protein>
<sequence>MLRIYFDTNDGTPDGRYGLWVKGSLDDIAPIADQLRDGMRVIIYMTGELEMEAVLEFDKQWNAWTAWPVPGTTNYYDEDSGTP</sequence>
<organism evidence="1 2">
    <name type="scientific">Reyranella soli</name>
    <dbReference type="NCBI Taxonomy" id="1230389"/>
    <lineage>
        <taxon>Bacteria</taxon>
        <taxon>Pseudomonadati</taxon>
        <taxon>Pseudomonadota</taxon>
        <taxon>Alphaproteobacteria</taxon>
        <taxon>Hyphomicrobiales</taxon>
        <taxon>Reyranellaceae</taxon>
        <taxon>Reyranella</taxon>
    </lineage>
</organism>